<dbReference type="Proteomes" id="UP000321287">
    <property type="component" value="Unassembled WGS sequence"/>
</dbReference>
<reference evidence="1 2" key="1">
    <citation type="submission" date="2019-07" db="EMBL/GenBank/DDBJ databases">
        <title>Whole genome shotgun sequence of Asaia bogorensis NBRC 16594.</title>
        <authorList>
            <person name="Hosoyama A."/>
            <person name="Uohara A."/>
            <person name="Ohji S."/>
            <person name="Ichikawa N."/>
        </authorList>
    </citation>
    <scope>NUCLEOTIDE SEQUENCE [LARGE SCALE GENOMIC DNA]</scope>
    <source>
        <strain evidence="1 2">NBRC 16594</strain>
    </source>
</reference>
<comment type="caution">
    <text evidence="1">The sequence shown here is derived from an EMBL/GenBank/DDBJ whole genome shotgun (WGS) entry which is preliminary data.</text>
</comment>
<dbReference type="AlphaFoldDB" id="A0AAN4U3W8"/>
<sequence>MVKKSKPFPWEGDSELRDRLSDAGFRYAALIGIVDADAASGSEVLAADRMKFASFIRTENGTPVYHTQEAVGFVQAVTDLPLEVCDQWMMHDWDADPYHPAARIDEDEVLICGRCGWKGNPGGGYCPQCDLDGIYKD</sequence>
<name>A0AAN4U3W8_9PROT</name>
<gene>
    <name evidence="1" type="ORF">ABO01nite_29180</name>
</gene>
<keyword evidence="2" id="KW-1185">Reference proteome</keyword>
<accession>A0AAN4U3W8</accession>
<evidence type="ECO:0000313" key="1">
    <source>
        <dbReference type="EMBL" id="GEL54911.1"/>
    </source>
</evidence>
<organism evidence="1 2">
    <name type="scientific">Asaia bogorensis NBRC 16594</name>
    <dbReference type="NCBI Taxonomy" id="1231624"/>
    <lineage>
        <taxon>Bacteria</taxon>
        <taxon>Pseudomonadati</taxon>
        <taxon>Pseudomonadota</taxon>
        <taxon>Alphaproteobacteria</taxon>
        <taxon>Acetobacterales</taxon>
        <taxon>Acetobacteraceae</taxon>
        <taxon>Asaia</taxon>
    </lineage>
</organism>
<dbReference type="EMBL" id="BJVS01000010">
    <property type="protein sequence ID" value="GEL54911.1"/>
    <property type="molecule type" value="Genomic_DNA"/>
</dbReference>
<dbReference type="RefSeq" id="WP_146926905.1">
    <property type="nucleotide sequence ID" value="NZ_BAPU01000048.1"/>
</dbReference>
<protein>
    <submittedName>
        <fullName evidence="1">Uncharacterized protein</fullName>
    </submittedName>
</protein>
<evidence type="ECO:0000313" key="2">
    <source>
        <dbReference type="Proteomes" id="UP000321287"/>
    </source>
</evidence>
<proteinExistence type="predicted"/>